<dbReference type="Gene3D" id="2.40.50.180">
    <property type="entry name" value="CheA-289, Domain 4"/>
    <property type="match status" value="1"/>
</dbReference>
<dbReference type="GO" id="GO:0005829">
    <property type="term" value="C:cytosol"/>
    <property type="evidence" value="ECO:0007669"/>
    <property type="project" value="TreeGrafter"/>
</dbReference>
<dbReference type="Pfam" id="PF01584">
    <property type="entry name" value="CheW"/>
    <property type="match status" value="1"/>
</dbReference>
<dbReference type="Proteomes" id="UP000252733">
    <property type="component" value="Unassembled WGS sequence"/>
</dbReference>
<dbReference type="SUPFAM" id="SSF50341">
    <property type="entry name" value="CheW-like"/>
    <property type="match status" value="1"/>
</dbReference>
<evidence type="ECO:0000259" key="1">
    <source>
        <dbReference type="PROSITE" id="PS50851"/>
    </source>
</evidence>
<dbReference type="OrthoDB" id="9787997at2"/>
<dbReference type="GO" id="GO:0007165">
    <property type="term" value="P:signal transduction"/>
    <property type="evidence" value="ECO:0007669"/>
    <property type="project" value="InterPro"/>
</dbReference>
<evidence type="ECO:0000313" key="3">
    <source>
        <dbReference type="Proteomes" id="UP000252733"/>
    </source>
</evidence>
<dbReference type="InterPro" id="IPR039315">
    <property type="entry name" value="CheW"/>
</dbReference>
<reference evidence="2 3" key="1">
    <citation type="submission" date="2018-07" db="EMBL/GenBank/DDBJ databases">
        <title>Freshwater and sediment microbial communities from various areas in North America, analyzing microbe dynamics in response to fracking.</title>
        <authorList>
            <person name="Lamendella R."/>
        </authorList>
    </citation>
    <scope>NUCLEOTIDE SEQUENCE [LARGE SCALE GENOMIC DNA]</scope>
    <source>
        <strain evidence="2 3">160A</strain>
    </source>
</reference>
<accession>A0A2T0XR32</accession>
<dbReference type="AlphaFoldDB" id="A0A2T0XR32"/>
<comment type="caution">
    <text evidence="2">The sequence shown here is derived from an EMBL/GenBank/DDBJ whole genome shotgun (WGS) entry which is preliminary data.</text>
</comment>
<dbReference type="PANTHER" id="PTHR22617:SF23">
    <property type="entry name" value="CHEMOTAXIS PROTEIN CHEW"/>
    <property type="match status" value="1"/>
</dbReference>
<feature type="domain" description="CheW-like" evidence="1">
    <location>
        <begin position="1"/>
        <end position="144"/>
    </location>
</feature>
<sequence length="157" mass="17684">MNSYLTFKVVDEVFAVHVSHVMEIREYEKPKPVPQKVDFIAGLIEFRDEVIPLINTGLKFNLGSVEASQNSVIVILNLQKEGEEDDYRVAVMADAVSDVLELEEGELKSIHQEYKPGYVSGTYSKDGAFVFVLDPDQVFTRNDVIEMDKILAAAKEQ</sequence>
<dbReference type="Gene3D" id="2.30.30.40">
    <property type="entry name" value="SH3 Domains"/>
    <property type="match status" value="1"/>
</dbReference>
<gene>
    <name evidence="2" type="ORF">DFO77_12719</name>
</gene>
<dbReference type="EMBL" id="QPIZ01000027">
    <property type="protein sequence ID" value="RCW29526.1"/>
    <property type="molecule type" value="Genomic_DNA"/>
</dbReference>
<proteinExistence type="predicted"/>
<keyword evidence="3" id="KW-1185">Reference proteome</keyword>
<dbReference type="InterPro" id="IPR002545">
    <property type="entry name" value="CheW-lke_dom"/>
</dbReference>
<dbReference type="GO" id="GO:0006935">
    <property type="term" value="P:chemotaxis"/>
    <property type="evidence" value="ECO:0007669"/>
    <property type="project" value="InterPro"/>
</dbReference>
<protein>
    <submittedName>
        <fullName evidence="2">Purine-binding chemotaxis protein CheW</fullName>
    </submittedName>
</protein>
<dbReference type="STRING" id="1168289.GCA_000259075_00332"/>
<dbReference type="PROSITE" id="PS50851">
    <property type="entry name" value="CHEW"/>
    <property type="match status" value="1"/>
</dbReference>
<dbReference type="SMART" id="SM00260">
    <property type="entry name" value="CheW"/>
    <property type="match status" value="1"/>
</dbReference>
<dbReference type="InterPro" id="IPR036061">
    <property type="entry name" value="CheW-like_dom_sf"/>
</dbReference>
<evidence type="ECO:0000313" key="2">
    <source>
        <dbReference type="EMBL" id="RCW29526.1"/>
    </source>
</evidence>
<dbReference type="RefSeq" id="WP_106152095.1">
    <property type="nucleotide sequence ID" value="NZ_PVTS01000003.1"/>
</dbReference>
<name>A0A2T0XR32_9BACT</name>
<dbReference type="PANTHER" id="PTHR22617">
    <property type="entry name" value="CHEMOTAXIS SENSOR HISTIDINE KINASE-RELATED"/>
    <property type="match status" value="1"/>
</dbReference>
<organism evidence="2 3">
    <name type="scientific">Marinilabilia salmonicolor</name>
    <dbReference type="NCBI Taxonomy" id="989"/>
    <lineage>
        <taxon>Bacteria</taxon>
        <taxon>Pseudomonadati</taxon>
        <taxon>Bacteroidota</taxon>
        <taxon>Bacteroidia</taxon>
        <taxon>Marinilabiliales</taxon>
        <taxon>Marinilabiliaceae</taxon>
        <taxon>Marinilabilia</taxon>
    </lineage>
</organism>